<evidence type="ECO:0000313" key="4">
    <source>
        <dbReference type="EMBL" id="KFK23344.1"/>
    </source>
</evidence>
<dbReference type="SUPFAM" id="SSF56112">
    <property type="entry name" value="Protein kinase-like (PK-like)"/>
    <property type="match status" value="1"/>
</dbReference>
<sequence>MKKQSITNTCCSSMSSSWVRGTCIGRGSFGTVNTAINKTNGEVFAVKSVDLATCLPAQTESLENEISVLKSLKPHSYIVTFLGDSFSKEETTTFRNLHLEYLQEGDVANHHVIADETLLRRYTACLVSAPSHVHSQADFGSAIRIGKSPATGLTPRGNPLWMAPEVIRREYQGPESDVWSIGCTVIEIVTRKPAWEDKGIGFSDELPVFPFTLSENGCDFLDKCLKRDRSQRWSCDQLLQHPFLSQCHDLSHTESSPRCVLDWVNSGFEICNLVTIGGVNWEFDGWVEVRNHTSEEERARVEYSESANIALYRTPENRRSAMMMSYELVIVVFLLMRIMVYSTCVYSIISFMMYGCYQYHCDHNKELEMLSFNLRSRSCRFVLDLMDRGGSWRFFARSSRTILGIKVGFELSPVLVYGSQIFVCLFAHVIRICLRGERRLSVLIRNG</sequence>
<evidence type="ECO:0000256" key="1">
    <source>
        <dbReference type="PROSITE-ProRule" id="PRU10141"/>
    </source>
</evidence>
<name>A0A087G0E2_ARAAL</name>
<feature type="transmembrane region" description="Helical" evidence="2">
    <location>
        <begin position="328"/>
        <end position="349"/>
    </location>
</feature>
<keyword evidence="1" id="KW-0547">Nucleotide-binding</keyword>
<feature type="binding site" evidence="1">
    <location>
        <position position="47"/>
    </location>
    <ligand>
        <name>ATP</name>
        <dbReference type="ChEBI" id="CHEBI:30616"/>
    </ligand>
</feature>
<dbReference type="PROSITE" id="PS00107">
    <property type="entry name" value="PROTEIN_KINASE_ATP"/>
    <property type="match status" value="1"/>
</dbReference>
<gene>
    <name evidence="4" type="ORF">AALP_AAs39041U000100</name>
</gene>
<keyword evidence="2" id="KW-0472">Membrane</keyword>
<dbReference type="PANTHER" id="PTHR48011:SF7">
    <property type="entry name" value="F10K1.14 PROTEIN"/>
    <property type="match status" value="1"/>
</dbReference>
<dbReference type="GO" id="GO:0004672">
    <property type="term" value="F:protein kinase activity"/>
    <property type="evidence" value="ECO:0007669"/>
    <property type="project" value="InterPro"/>
</dbReference>
<feature type="domain" description="Protein kinase" evidence="3">
    <location>
        <begin position="18"/>
        <end position="244"/>
    </location>
</feature>
<dbReference type="EMBL" id="KL979889">
    <property type="protein sequence ID" value="KFK23344.1"/>
    <property type="molecule type" value="Genomic_DNA"/>
</dbReference>
<dbReference type="OrthoDB" id="275301at2759"/>
<feature type="transmembrane region" description="Helical" evidence="2">
    <location>
        <begin position="414"/>
        <end position="434"/>
    </location>
</feature>
<organism evidence="4 5">
    <name type="scientific">Arabis alpina</name>
    <name type="common">Alpine rock-cress</name>
    <dbReference type="NCBI Taxonomy" id="50452"/>
    <lineage>
        <taxon>Eukaryota</taxon>
        <taxon>Viridiplantae</taxon>
        <taxon>Streptophyta</taxon>
        <taxon>Embryophyta</taxon>
        <taxon>Tracheophyta</taxon>
        <taxon>Spermatophyta</taxon>
        <taxon>Magnoliopsida</taxon>
        <taxon>eudicotyledons</taxon>
        <taxon>Gunneridae</taxon>
        <taxon>Pentapetalae</taxon>
        <taxon>rosids</taxon>
        <taxon>malvids</taxon>
        <taxon>Brassicales</taxon>
        <taxon>Brassicaceae</taxon>
        <taxon>Arabideae</taxon>
        <taxon>Arabis</taxon>
    </lineage>
</organism>
<dbReference type="InterPro" id="IPR000719">
    <property type="entry name" value="Prot_kinase_dom"/>
</dbReference>
<dbReference type="PROSITE" id="PS50011">
    <property type="entry name" value="PROTEIN_KINASE_DOM"/>
    <property type="match status" value="1"/>
</dbReference>
<dbReference type="GO" id="GO:0005524">
    <property type="term" value="F:ATP binding"/>
    <property type="evidence" value="ECO:0007669"/>
    <property type="project" value="UniProtKB-UniRule"/>
</dbReference>
<keyword evidence="5" id="KW-1185">Reference proteome</keyword>
<evidence type="ECO:0000259" key="3">
    <source>
        <dbReference type="PROSITE" id="PS50011"/>
    </source>
</evidence>
<dbReference type="AlphaFoldDB" id="A0A087G0E2"/>
<evidence type="ECO:0000313" key="5">
    <source>
        <dbReference type="Proteomes" id="UP000029120"/>
    </source>
</evidence>
<dbReference type="eggNOG" id="KOG0198">
    <property type="taxonomic scope" value="Eukaryota"/>
</dbReference>
<accession>A0A087G0E2</accession>
<dbReference type="InterPro" id="IPR011009">
    <property type="entry name" value="Kinase-like_dom_sf"/>
</dbReference>
<dbReference type="Gene3D" id="3.30.200.20">
    <property type="entry name" value="Phosphorylase Kinase, domain 1"/>
    <property type="match status" value="1"/>
</dbReference>
<dbReference type="Pfam" id="PF00069">
    <property type="entry name" value="Pkinase"/>
    <property type="match status" value="2"/>
</dbReference>
<dbReference type="InterPro" id="IPR017441">
    <property type="entry name" value="Protein_kinase_ATP_BS"/>
</dbReference>
<evidence type="ECO:0000256" key="2">
    <source>
        <dbReference type="SAM" id="Phobius"/>
    </source>
</evidence>
<keyword evidence="1" id="KW-0067">ATP-binding</keyword>
<dbReference type="GO" id="GO:0007165">
    <property type="term" value="P:signal transduction"/>
    <property type="evidence" value="ECO:0007669"/>
    <property type="project" value="TreeGrafter"/>
</dbReference>
<proteinExistence type="predicted"/>
<dbReference type="InterPro" id="IPR052751">
    <property type="entry name" value="Plant_MAPKKK"/>
</dbReference>
<keyword evidence="2" id="KW-0812">Transmembrane</keyword>
<keyword evidence="2" id="KW-1133">Transmembrane helix</keyword>
<dbReference type="Gramene" id="KFK23344">
    <property type="protein sequence ID" value="KFK23344"/>
    <property type="gene ID" value="AALP_AAs39041U000100"/>
</dbReference>
<protein>
    <recommendedName>
        <fullName evidence="3">Protein kinase domain-containing protein</fullName>
    </recommendedName>
</protein>
<dbReference type="Gene3D" id="1.10.510.10">
    <property type="entry name" value="Transferase(Phosphotransferase) domain 1"/>
    <property type="match status" value="1"/>
</dbReference>
<dbReference type="Proteomes" id="UP000029120">
    <property type="component" value="Unassembled WGS sequence"/>
</dbReference>
<dbReference type="PANTHER" id="PTHR48011">
    <property type="entry name" value="CCR4-NOT TRANSCRIPTIONAL COMPLEX SUBUNIT CAF120-RELATED"/>
    <property type="match status" value="1"/>
</dbReference>
<reference evidence="5" key="1">
    <citation type="journal article" date="2015" name="Nat. Plants">
        <title>Genome expansion of Arabis alpina linked with retrotransposition and reduced symmetric DNA methylation.</title>
        <authorList>
            <person name="Willing E.M."/>
            <person name="Rawat V."/>
            <person name="Mandakova T."/>
            <person name="Maumus F."/>
            <person name="James G.V."/>
            <person name="Nordstroem K.J."/>
            <person name="Becker C."/>
            <person name="Warthmann N."/>
            <person name="Chica C."/>
            <person name="Szarzynska B."/>
            <person name="Zytnicki M."/>
            <person name="Albani M.C."/>
            <person name="Kiefer C."/>
            <person name="Bergonzi S."/>
            <person name="Castaings L."/>
            <person name="Mateos J.L."/>
            <person name="Berns M.C."/>
            <person name="Bujdoso N."/>
            <person name="Piofczyk T."/>
            <person name="de Lorenzo L."/>
            <person name="Barrero-Sicilia C."/>
            <person name="Mateos I."/>
            <person name="Piednoel M."/>
            <person name="Hagmann J."/>
            <person name="Chen-Min-Tao R."/>
            <person name="Iglesias-Fernandez R."/>
            <person name="Schuster S.C."/>
            <person name="Alonso-Blanco C."/>
            <person name="Roudier F."/>
            <person name="Carbonero P."/>
            <person name="Paz-Ares J."/>
            <person name="Davis S.J."/>
            <person name="Pecinka A."/>
            <person name="Quesneville H."/>
            <person name="Colot V."/>
            <person name="Lysak M.A."/>
            <person name="Weigel D."/>
            <person name="Coupland G."/>
            <person name="Schneeberger K."/>
        </authorList>
    </citation>
    <scope>NUCLEOTIDE SEQUENCE [LARGE SCALE GENOMIC DNA]</scope>
    <source>
        <strain evidence="5">cv. Pajares</strain>
    </source>
</reference>